<evidence type="ECO:0000313" key="3">
    <source>
        <dbReference type="EMBL" id="MEM5535294.1"/>
    </source>
</evidence>
<sequence length="198" mass="21226">MMRFKLLGALCLSLLSLGVAAHNVVGGVYAIGDQIEGEVGFSNGDMAAPGTVVNVTDRQGNELARLETDDEGGFTYTATQRIDHLFYANLSSGHILELTLPADELPDSLAAVGSVEVTVDKVAVPSVSTTSIATDRQGLEQMIERAVAKQVVPLRKEIAAYKEKSSLQDIMGGIGYIFGLCGLGIWWRQRQLDKQQTG</sequence>
<evidence type="ECO:0000313" key="4">
    <source>
        <dbReference type="Proteomes" id="UP001449225"/>
    </source>
</evidence>
<proteinExistence type="predicted"/>
<name>A0ABU9TPV9_9GAMM</name>
<feature type="signal peptide" evidence="2">
    <location>
        <begin position="1"/>
        <end position="21"/>
    </location>
</feature>
<evidence type="ECO:0008006" key="5">
    <source>
        <dbReference type="Google" id="ProtNLM"/>
    </source>
</evidence>
<feature type="transmembrane region" description="Helical" evidence="1">
    <location>
        <begin position="170"/>
        <end position="187"/>
    </location>
</feature>
<dbReference type="Proteomes" id="UP001449225">
    <property type="component" value="Unassembled WGS sequence"/>
</dbReference>
<feature type="chain" id="PRO_5047064360" description="Nickel transport protein" evidence="2">
    <location>
        <begin position="22"/>
        <end position="198"/>
    </location>
</feature>
<reference evidence="3 4" key="1">
    <citation type="submission" date="2024-03" db="EMBL/GenBank/DDBJ databases">
        <title>Community enrichment and isolation of bacterial strains for fucoidan degradation.</title>
        <authorList>
            <person name="Sichert A."/>
        </authorList>
    </citation>
    <scope>NUCLEOTIDE SEQUENCE [LARGE SCALE GENOMIC DNA]</scope>
    <source>
        <strain evidence="3 4">AS76</strain>
    </source>
</reference>
<evidence type="ECO:0000256" key="1">
    <source>
        <dbReference type="SAM" id="Phobius"/>
    </source>
</evidence>
<keyword evidence="1" id="KW-0472">Membrane</keyword>
<protein>
    <recommendedName>
        <fullName evidence="5">Nickel transport protein</fullName>
    </recommendedName>
</protein>
<accession>A0ABU9TPV9</accession>
<keyword evidence="1" id="KW-1133">Transmembrane helix</keyword>
<dbReference type="RefSeq" id="WP_342853641.1">
    <property type="nucleotide sequence ID" value="NZ_JBBMRA010000001.1"/>
</dbReference>
<evidence type="ECO:0000256" key="2">
    <source>
        <dbReference type="SAM" id="SignalP"/>
    </source>
</evidence>
<gene>
    <name evidence="3" type="ORF">WNY58_02705</name>
</gene>
<keyword evidence="1" id="KW-0812">Transmembrane</keyword>
<comment type="caution">
    <text evidence="3">The sequence shown here is derived from an EMBL/GenBank/DDBJ whole genome shotgun (WGS) entry which is preliminary data.</text>
</comment>
<organism evidence="3 4">
    <name type="scientific">Neptuniibacter pectenicola</name>
    <dbReference type="NCBI Taxonomy" id="1806669"/>
    <lineage>
        <taxon>Bacteria</taxon>
        <taxon>Pseudomonadati</taxon>
        <taxon>Pseudomonadota</taxon>
        <taxon>Gammaproteobacteria</taxon>
        <taxon>Oceanospirillales</taxon>
        <taxon>Oceanospirillaceae</taxon>
        <taxon>Neptuniibacter</taxon>
    </lineage>
</organism>
<keyword evidence="4" id="KW-1185">Reference proteome</keyword>
<dbReference type="EMBL" id="JBBMRA010000001">
    <property type="protein sequence ID" value="MEM5535294.1"/>
    <property type="molecule type" value="Genomic_DNA"/>
</dbReference>
<keyword evidence="2" id="KW-0732">Signal</keyword>